<dbReference type="Pfam" id="PF01649">
    <property type="entry name" value="Ribosomal_S20p"/>
    <property type="match status" value="1"/>
</dbReference>
<keyword evidence="6" id="KW-0732">Signal</keyword>
<sequence>MRLVAILFCLLGSSAAFSPTGTISIARSTARPAAASVCMGGAATKPMRVNMRNREYNKKYKSEMKTRIKTVLTAVAAGEYAAAFPALAKAQAIIDKNVSRGIIHKNTAARRKSLLTLKVKALEASSGAVAPVAAPAEE</sequence>
<dbReference type="PANTHER" id="PTHR33398">
    <property type="entry name" value="30S RIBOSOMAL PROTEIN S20"/>
    <property type="match status" value="1"/>
</dbReference>
<keyword evidence="4" id="KW-0689">Ribosomal protein</keyword>
<gene>
    <name evidence="7" type="ORF">AB1Y20_015452</name>
</gene>
<dbReference type="GO" id="GO:0003735">
    <property type="term" value="F:structural constituent of ribosome"/>
    <property type="evidence" value="ECO:0007669"/>
    <property type="project" value="InterPro"/>
</dbReference>
<evidence type="ECO:0000256" key="4">
    <source>
        <dbReference type="ARBA" id="ARBA00022980"/>
    </source>
</evidence>
<evidence type="ECO:0000256" key="5">
    <source>
        <dbReference type="ARBA" id="ARBA00023274"/>
    </source>
</evidence>
<feature type="signal peptide" evidence="6">
    <location>
        <begin position="1"/>
        <end position="16"/>
    </location>
</feature>
<dbReference type="Proteomes" id="UP001515480">
    <property type="component" value="Unassembled WGS sequence"/>
</dbReference>
<keyword evidence="8" id="KW-1185">Reference proteome</keyword>
<dbReference type="HAMAP" id="MF_00500">
    <property type="entry name" value="Ribosomal_bS20"/>
    <property type="match status" value="1"/>
</dbReference>
<protein>
    <recommendedName>
        <fullName evidence="9">30S ribosomal protein S20</fullName>
    </recommendedName>
</protein>
<dbReference type="NCBIfam" id="TIGR00029">
    <property type="entry name" value="S20"/>
    <property type="match status" value="1"/>
</dbReference>
<keyword evidence="3" id="KW-0694">RNA-binding</keyword>
<dbReference type="PANTHER" id="PTHR33398:SF1">
    <property type="entry name" value="SMALL RIBOSOMAL SUBUNIT PROTEIN BS20C"/>
    <property type="match status" value="1"/>
</dbReference>
<dbReference type="AlphaFoldDB" id="A0AB34K1J3"/>
<comment type="caution">
    <text evidence="7">The sequence shown here is derived from an EMBL/GenBank/DDBJ whole genome shotgun (WGS) entry which is preliminary data.</text>
</comment>
<dbReference type="Gene3D" id="1.20.58.110">
    <property type="entry name" value="Ribosomal protein S20"/>
    <property type="match status" value="1"/>
</dbReference>
<dbReference type="GO" id="GO:0006412">
    <property type="term" value="P:translation"/>
    <property type="evidence" value="ECO:0007669"/>
    <property type="project" value="InterPro"/>
</dbReference>
<keyword evidence="5" id="KW-0687">Ribonucleoprotein</keyword>
<dbReference type="GO" id="GO:0015935">
    <property type="term" value="C:small ribosomal subunit"/>
    <property type="evidence" value="ECO:0007669"/>
    <property type="project" value="TreeGrafter"/>
</dbReference>
<name>A0AB34K1J3_PRYPA</name>
<evidence type="ECO:0000256" key="3">
    <source>
        <dbReference type="ARBA" id="ARBA00022884"/>
    </source>
</evidence>
<evidence type="ECO:0000313" key="7">
    <source>
        <dbReference type="EMBL" id="KAL1526756.1"/>
    </source>
</evidence>
<dbReference type="SUPFAM" id="SSF46992">
    <property type="entry name" value="Ribosomal protein S20"/>
    <property type="match status" value="1"/>
</dbReference>
<evidence type="ECO:0000256" key="6">
    <source>
        <dbReference type="SAM" id="SignalP"/>
    </source>
</evidence>
<evidence type="ECO:0000256" key="1">
    <source>
        <dbReference type="ARBA" id="ARBA00007634"/>
    </source>
</evidence>
<accession>A0AB34K1J3</accession>
<evidence type="ECO:0008006" key="9">
    <source>
        <dbReference type="Google" id="ProtNLM"/>
    </source>
</evidence>
<evidence type="ECO:0000256" key="2">
    <source>
        <dbReference type="ARBA" id="ARBA00022730"/>
    </source>
</evidence>
<dbReference type="InterPro" id="IPR002583">
    <property type="entry name" value="Ribosomal_bS20"/>
</dbReference>
<proteinExistence type="inferred from homology"/>
<dbReference type="GO" id="GO:0070181">
    <property type="term" value="F:small ribosomal subunit rRNA binding"/>
    <property type="evidence" value="ECO:0007669"/>
    <property type="project" value="TreeGrafter"/>
</dbReference>
<organism evidence="7 8">
    <name type="scientific">Prymnesium parvum</name>
    <name type="common">Toxic golden alga</name>
    <dbReference type="NCBI Taxonomy" id="97485"/>
    <lineage>
        <taxon>Eukaryota</taxon>
        <taxon>Haptista</taxon>
        <taxon>Haptophyta</taxon>
        <taxon>Prymnesiophyceae</taxon>
        <taxon>Prymnesiales</taxon>
        <taxon>Prymnesiaceae</taxon>
        <taxon>Prymnesium</taxon>
    </lineage>
</organism>
<evidence type="ECO:0000313" key="8">
    <source>
        <dbReference type="Proteomes" id="UP001515480"/>
    </source>
</evidence>
<feature type="chain" id="PRO_5044194230" description="30S ribosomal protein S20" evidence="6">
    <location>
        <begin position="17"/>
        <end position="138"/>
    </location>
</feature>
<dbReference type="EMBL" id="JBGBPQ010000003">
    <property type="protein sequence ID" value="KAL1526756.1"/>
    <property type="molecule type" value="Genomic_DNA"/>
</dbReference>
<comment type="similarity">
    <text evidence="1">Belongs to the bacterial ribosomal protein bS20 family.</text>
</comment>
<keyword evidence="2" id="KW-0699">rRNA-binding</keyword>
<dbReference type="InterPro" id="IPR036510">
    <property type="entry name" value="Ribosomal_bS20_sf"/>
</dbReference>
<reference evidence="7 8" key="1">
    <citation type="journal article" date="2024" name="Science">
        <title>Giant polyketide synthase enzymes in the biosynthesis of giant marine polyether toxins.</title>
        <authorList>
            <person name="Fallon T.R."/>
            <person name="Shende V.V."/>
            <person name="Wierzbicki I.H."/>
            <person name="Pendleton A.L."/>
            <person name="Watervoot N.F."/>
            <person name="Auber R.P."/>
            <person name="Gonzalez D.J."/>
            <person name="Wisecaver J.H."/>
            <person name="Moore B.S."/>
        </authorList>
    </citation>
    <scope>NUCLEOTIDE SEQUENCE [LARGE SCALE GENOMIC DNA]</scope>
    <source>
        <strain evidence="7 8">12B1</strain>
    </source>
</reference>